<keyword evidence="4" id="KW-1185">Reference proteome</keyword>
<evidence type="ECO:0000313" key="4">
    <source>
        <dbReference type="Proteomes" id="UP001304515"/>
    </source>
</evidence>
<dbReference type="KEGG" id="fcj:RN605_12410"/>
<dbReference type="GO" id="GO:0005524">
    <property type="term" value="F:ATP binding"/>
    <property type="evidence" value="ECO:0007669"/>
    <property type="project" value="InterPro"/>
</dbReference>
<feature type="transmembrane region" description="Helical" evidence="1">
    <location>
        <begin position="15"/>
        <end position="34"/>
    </location>
</feature>
<dbReference type="EMBL" id="CP134878">
    <property type="protein sequence ID" value="WNM20083.1"/>
    <property type="molecule type" value="Genomic_DNA"/>
</dbReference>
<dbReference type="RefSeq" id="WP_313325196.1">
    <property type="nucleotide sequence ID" value="NZ_CP134878.1"/>
</dbReference>
<dbReference type="SUPFAM" id="SSF56059">
    <property type="entry name" value="Glutathione synthetase ATP-binding domain-like"/>
    <property type="match status" value="1"/>
</dbReference>
<evidence type="ECO:0000313" key="3">
    <source>
        <dbReference type="EMBL" id="WNM21472.1"/>
    </source>
</evidence>
<accession>A0AA96J433</accession>
<keyword evidence="1" id="KW-1133">Transmembrane helix</keyword>
<organism evidence="2">
    <name type="scientific">Flavobacterium capsici</name>
    <dbReference type="NCBI Taxonomy" id="3075618"/>
    <lineage>
        <taxon>Bacteria</taxon>
        <taxon>Pseudomonadati</taxon>
        <taxon>Bacteroidota</taxon>
        <taxon>Flavobacteriia</taxon>
        <taxon>Flavobacteriales</taxon>
        <taxon>Flavobacteriaceae</taxon>
        <taxon>Flavobacterium</taxon>
    </lineage>
</organism>
<name>A0AA96J433_9FLAO</name>
<protein>
    <submittedName>
        <fullName evidence="2">D-alanine--D-alanine ligase</fullName>
    </submittedName>
</protein>
<keyword evidence="1" id="KW-0472">Membrane</keyword>
<sequence>MNFKLFFHKLTHWEYWPFTIVYIPIYFLWAFYALSQRTIFFFNTCNPSMKNGGFIMDSKIEIYNLIPQQYYPKTSFVKESCPFEEVISTKESNNIPFPLIAKPDIGLRGSAVKKINSEDELKDYHQKANFDYIIQDVIPYENEVGIFYVRFPHQKNGKITGIVAKEYLIVEGDGFSTQEELIKQNPRYEMQLKSLQKEYGNKLQEILGKGEKRNLVPYGNHIRGAKFINASDKISVSLNKVIDDLCLQIDEFYFGRMDLMFNTWEELEQGKNFQIVELNGAASEPTHIYDPKHSIFFCWKELARHISYMYKISVQNNKRGFSYLTHKEGMNQYRQHLEQTKKIVNF</sequence>
<accession>A0AA96F0E5</accession>
<proteinExistence type="predicted"/>
<gene>
    <name evidence="3" type="ORF">RN605_12410</name>
    <name evidence="2" type="ORF">RN608_05240</name>
</gene>
<dbReference type="EMBL" id="CP134890">
    <property type="protein sequence ID" value="WNM21472.1"/>
    <property type="molecule type" value="Genomic_DNA"/>
</dbReference>
<evidence type="ECO:0000256" key="1">
    <source>
        <dbReference type="SAM" id="Phobius"/>
    </source>
</evidence>
<dbReference type="AlphaFoldDB" id="A0AA96J433"/>
<dbReference type="InterPro" id="IPR013815">
    <property type="entry name" value="ATP_grasp_subdomain_1"/>
</dbReference>
<dbReference type="Proteomes" id="UP001304515">
    <property type="component" value="Chromosome"/>
</dbReference>
<reference evidence="2 4" key="1">
    <citation type="submission" date="2023-09" db="EMBL/GenBank/DDBJ databases">
        <title>Flavobacterium sp. a novel bacteria isolate from Pepper rhizosphere.</title>
        <authorList>
            <person name="Peng Y."/>
            <person name="Lee J."/>
        </authorList>
    </citation>
    <scope>NUCLEOTIDE SEQUENCE</scope>
    <source>
        <strain evidence="2">PMR2A8</strain>
        <strain evidence="3 4">PMTSA4</strain>
    </source>
</reference>
<keyword evidence="2" id="KW-0436">Ligase</keyword>
<dbReference type="Gene3D" id="3.30.1490.20">
    <property type="entry name" value="ATP-grasp fold, A domain"/>
    <property type="match status" value="1"/>
</dbReference>
<evidence type="ECO:0000313" key="2">
    <source>
        <dbReference type="EMBL" id="WNM20083.1"/>
    </source>
</evidence>
<keyword evidence="1" id="KW-0812">Transmembrane</keyword>
<dbReference type="GO" id="GO:0016874">
    <property type="term" value="F:ligase activity"/>
    <property type="evidence" value="ECO:0007669"/>
    <property type="project" value="UniProtKB-KW"/>
</dbReference>